<feature type="region of interest" description="Disordered" evidence="1">
    <location>
        <begin position="84"/>
        <end position="127"/>
    </location>
</feature>
<dbReference type="EMBL" id="BAAAHQ010000035">
    <property type="protein sequence ID" value="GAA0943020.1"/>
    <property type="molecule type" value="Genomic_DNA"/>
</dbReference>
<name>A0ABN1QI81_9ACTN</name>
<keyword evidence="2" id="KW-0732">Signal</keyword>
<reference evidence="3 4" key="1">
    <citation type="journal article" date="2019" name="Int. J. Syst. Evol. Microbiol.">
        <title>The Global Catalogue of Microorganisms (GCM) 10K type strain sequencing project: providing services to taxonomists for standard genome sequencing and annotation.</title>
        <authorList>
            <consortium name="The Broad Institute Genomics Platform"/>
            <consortium name="The Broad Institute Genome Sequencing Center for Infectious Disease"/>
            <person name="Wu L."/>
            <person name="Ma J."/>
        </authorList>
    </citation>
    <scope>NUCLEOTIDE SEQUENCE [LARGE SCALE GENOMIC DNA]</scope>
    <source>
        <strain evidence="3 4">JCM 11136</strain>
    </source>
</reference>
<dbReference type="Proteomes" id="UP001501578">
    <property type="component" value="Unassembled WGS sequence"/>
</dbReference>
<comment type="caution">
    <text evidence="3">The sequence shown here is derived from an EMBL/GenBank/DDBJ whole genome shotgun (WGS) entry which is preliminary data.</text>
</comment>
<feature type="compositionally biased region" description="Polar residues" evidence="1">
    <location>
        <begin position="109"/>
        <end position="122"/>
    </location>
</feature>
<feature type="chain" id="PRO_5046648173" evidence="2">
    <location>
        <begin position="34"/>
        <end position="360"/>
    </location>
</feature>
<gene>
    <name evidence="3" type="ORF">GCM10009560_56080</name>
</gene>
<organism evidence="3 4">
    <name type="scientific">Nonomuraea longicatena</name>
    <dbReference type="NCBI Taxonomy" id="83682"/>
    <lineage>
        <taxon>Bacteria</taxon>
        <taxon>Bacillati</taxon>
        <taxon>Actinomycetota</taxon>
        <taxon>Actinomycetes</taxon>
        <taxon>Streptosporangiales</taxon>
        <taxon>Streptosporangiaceae</taxon>
        <taxon>Nonomuraea</taxon>
    </lineage>
</organism>
<keyword evidence="4" id="KW-1185">Reference proteome</keyword>
<evidence type="ECO:0000256" key="2">
    <source>
        <dbReference type="SAM" id="SignalP"/>
    </source>
</evidence>
<evidence type="ECO:0000256" key="1">
    <source>
        <dbReference type="SAM" id="MobiDB-lite"/>
    </source>
</evidence>
<protein>
    <submittedName>
        <fullName evidence="3">Uncharacterized protein</fullName>
    </submittedName>
</protein>
<accession>A0ABN1QI81</accession>
<proteinExistence type="predicted"/>
<evidence type="ECO:0000313" key="4">
    <source>
        <dbReference type="Proteomes" id="UP001501578"/>
    </source>
</evidence>
<sequence length="360" mass="37681">MQMMRKVRLLFATATGAAVLLGGAGLTATSASAAQVALAGDISGVSVSGAYIPNASSTQASFDFTLRDPLGTAGNEAQASVSAEITPATGGSRGVSLSYSPPSKGTDGSLPTSASGSGTFTINREDPSGDWTLTFRVTRGGSTSTDTFNVKVTGKQGITGASVNPDPVRLKKGKDVRVDVRATVKDATNVSATLVSDETTESYDLGTLSDEYDGTWSGHTFFSDDTTPGDWTLVVTANRGGEALRGELDFTVSAPEGGASKKTKTRVTLTVPKKVKAGKTAKVYGKVYRGSKAYKKKVVEVYFKSEDAKKYRLLGLAKSDAAGKYAKTFTGKKDGYFKVKVPGTSKTRTSWSPQKHVDVK</sequence>
<evidence type="ECO:0000313" key="3">
    <source>
        <dbReference type="EMBL" id="GAA0943020.1"/>
    </source>
</evidence>
<feature type="signal peptide" evidence="2">
    <location>
        <begin position="1"/>
        <end position="33"/>
    </location>
</feature>